<dbReference type="InterPro" id="IPR032319">
    <property type="entry name" value="CLP1_P"/>
</dbReference>
<dbReference type="GO" id="GO:0005730">
    <property type="term" value="C:nucleolus"/>
    <property type="evidence" value="ECO:0007669"/>
    <property type="project" value="UniProtKB-SubCell"/>
</dbReference>
<comment type="subcellular location">
    <subcellularLocation>
        <location evidence="2">Nucleus</location>
        <location evidence="2">Nucleolus</location>
    </subcellularLocation>
</comment>
<proteinExistence type="inferred from homology"/>
<evidence type="ECO:0000256" key="11">
    <source>
        <dbReference type="ARBA" id="ARBA00023242"/>
    </source>
</evidence>
<dbReference type="Gene3D" id="3.40.50.300">
    <property type="entry name" value="P-loop containing nucleotide triphosphate hydrolases"/>
    <property type="match status" value="1"/>
</dbReference>
<evidence type="ECO:0000256" key="9">
    <source>
        <dbReference type="ARBA" id="ARBA00022777"/>
    </source>
</evidence>
<dbReference type="GO" id="GO:0051731">
    <property type="term" value="F:polynucleotide 5'-hydroxyl-kinase activity"/>
    <property type="evidence" value="ECO:0007669"/>
    <property type="project" value="InterPro"/>
</dbReference>
<evidence type="ECO:0000313" key="14">
    <source>
        <dbReference type="EMBL" id="WVN90580.1"/>
    </source>
</evidence>
<feature type="compositionally biased region" description="Polar residues" evidence="12">
    <location>
        <begin position="523"/>
        <end position="535"/>
    </location>
</feature>
<dbReference type="AlphaFoldDB" id="A0AAJ8M2W8"/>
<evidence type="ECO:0000256" key="1">
    <source>
        <dbReference type="ARBA" id="ARBA00003798"/>
    </source>
</evidence>
<evidence type="ECO:0000256" key="12">
    <source>
        <dbReference type="SAM" id="MobiDB-lite"/>
    </source>
</evidence>
<feature type="domain" description="Clp1 P-loop" evidence="13">
    <location>
        <begin position="366"/>
        <end position="515"/>
    </location>
</feature>
<keyword evidence="7" id="KW-0808">Transferase</keyword>
<feature type="compositionally biased region" description="Polar residues" evidence="12">
    <location>
        <begin position="33"/>
        <end position="46"/>
    </location>
</feature>
<feature type="region of interest" description="Disordered" evidence="12">
    <location>
        <begin position="511"/>
        <end position="536"/>
    </location>
</feature>
<feature type="compositionally biased region" description="Acidic residues" evidence="12">
    <location>
        <begin position="116"/>
        <end position="128"/>
    </location>
</feature>
<reference evidence="14" key="2">
    <citation type="journal article" date="2022" name="Elife">
        <title>Obligate sexual reproduction of a homothallic fungus closely related to the Cryptococcus pathogenic species complex.</title>
        <authorList>
            <person name="Passer A.R."/>
            <person name="Clancey S.A."/>
            <person name="Shea T."/>
            <person name="David-Palma M."/>
            <person name="Averette A.F."/>
            <person name="Boekhout T."/>
            <person name="Porcel B.M."/>
            <person name="Nowrousian M."/>
            <person name="Cuomo C.A."/>
            <person name="Sun S."/>
            <person name="Heitman J."/>
            <person name="Coelho M.A."/>
        </authorList>
    </citation>
    <scope>NUCLEOTIDE SEQUENCE</scope>
    <source>
        <strain evidence="14">CBS 7841</strain>
    </source>
</reference>
<reference evidence="14" key="1">
    <citation type="submission" date="2016-06" db="EMBL/GenBank/DDBJ databases">
        <authorList>
            <person name="Cuomo C."/>
            <person name="Litvintseva A."/>
            <person name="Heitman J."/>
            <person name="Chen Y."/>
            <person name="Sun S."/>
            <person name="Springer D."/>
            <person name="Dromer F."/>
            <person name="Young S."/>
            <person name="Zeng Q."/>
            <person name="Chapman S."/>
            <person name="Gujja S."/>
            <person name="Saif S."/>
            <person name="Birren B."/>
        </authorList>
    </citation>
    <scope>NUCLEOTIDE SEQUENCE</scope>
    <source>
        <strain evidence="14">CBS 7841</strain>
    </source>
</reference>
<dbReference type="Proteomes" id="UP000094043">
    <property type="component" value="Chromosome 7"/>
</dbReference>
<dbReference type="InterPro" id="IPR045116">
    <property type="entry name" value="Clp1/Grc3"/>
</dbReference>
<keyword evidence="9" id="KW-0418">Kinase</keyword>
<evidence type="ECO:0000256" key="3">
    <source>
        <dbReference type="ARBA" id="ARBA00011003"/>
    </source>
</evidence>
<feature type="compositionally biased region" description="Basic and acidic residues" evidence="12">
    <location>
        <begin position="60"/>
        <end position="69"/>
    </location>
</feature>
<dbReference type="KEGG" id="cdep:91090029"/>
<evidence type="ECO:0000256" key="4">
    <source>
        <dbReference type="ARBA" id="ARBA00018706"/>
    </source>
</evidence>
<dbReference type="PANTHER" id="PTHR12755:SF3">
    <property type="entry name" value="POLYNUCLEOTIDE 5'-HYDROXYL-KINASE NOL9"/>
    <property type="match status" value="1"/>
</dbReference>
<dbReference type="FunFam" id="3.40.50.300:FF:002899">
    <property type="entry name" value="Unplaced genomic scaffold supercont1.83, whole genome shotgun sequence"/>
    <property type="match status" value="1"/>
</dbReference>
<dbReference type="GeneID" id="91090029"/>
<dbReference type="GO" id="GO:0005524">
    <property type="term" value="F:ATP binding"/>
    <property type="evidence" value="ECO:0007669"/>
    <property type="project" value="UniProtKB-KW"/>
</dbReference>
<comment type="similarity">
    <text evidence="3">Belongs to the Clp1 family. NOL9/GRC3 subfamily.</text>
</comment>
<dbReference type="PANTHER" id="PTHR12755">
    <property type="entry name" value="CLEAVAGE/POLYADENYLATION FACTOR IA SUBUNIT CLP1P"/>
    <property type="match status" value="1"/>
</dbReference>
<feature type="region of interest" description="Disordered" evidence="12">
    <location>
        <begin position="115"/>
        <end position="139"/>
    </location>
</feature>
<dbReference type="GO" id="GO:0000448">
    <property type="term" value="P:cleavage in ITS2 between 5.8S rRNA and LSU-rRNA of tricistronic rRNA transcript (SSU-rRNA, 5.8S rRNA, LSU-rRNA)"/>
    <property type="evidence" value="ECO:0007669"/>
    <property type="project" value="TreeGrafter"/>
</dbReference>
<reference evidence="14" key="3">
    <citation type="submission" date="2024-01" db="EMBL/GenBank/DDBJ databases">
        <authorList>
            <person name="Coelho M.A."/>
            <person name="David-Palma M."/>
            <person name="Shea T."/>
            <person name="Sun S."/>
            <person name="Cuomo C.A."/>
            <person name="Heitman J."/>
        </authorList>
    </citation>
    <scope>NUCLEOTIDE SEQUENCE</scope>
    <source>
        <strain evidence="14">CBS 7841</strain>
    </source>
</reference>
<evidence type="ECO:0000256" key="10">
    <source>
        <dbReference type="ARBA" id="ARBA00022840"/>
    </source>
</evidence>
<keyword evidence="8" id="KW-0547">Nucleotide-binding</keyword>
<dbReference type="EMBL" id="CP143790">
    <property type="protein sequence ID" value="WVN90580.1"/>
    <property type="molecule type" value="Genomic_DNA"/>
</dbReference>
<comment type="function">
    <text evidence="1">Polynucleotide 5'-kinase involved in rRNA processing.</text>
</comment>
<dbReference type="InterPro" id="IPR027417">
    <property type="entry name" value="P-loop_NTPase"/>
</dbReference>
<evidence type="ECO:0000313" key="15">
    <source>
        <dbReference type="Proteomes" id="UP000094043"/>
    </source>
</evidence>
<keyword evidence="6" id="KW-0698">rRNA processing</keyword>
<evidence type="ECO:0000256" key="2">
    <source>
        <dbReference type="ARBA" id="ARBA00004604"/>
    </source>
</evidence>
<keyword evidence="10" id="KW-0067">ATP-binding</keyword>
<dbReference type="RefSeq" id="XP_066071280.1">
    <property type="nucleotide sequence ID" value="XM_066215183.1"/>
</dbReference>
<organism evidence="14 15">
    <name type="scientific">Cryptococcus depauperatus CBS 7841</name>
    <dbReference type="NCBI Taxonomy" id="1295531"/>
    <lineage>
        <taxon>Eukaryota</taxon>
        <taxon>Fungi</taxon>
        <taxon>Dikarya</taxon>
        <taxon>Basidiomycota</taxon>
        <taxon>Agaricomycotina</taxon>
        <taxon>Tremellomycetes</taxon>
        <taxon>Tremellales</taxon>
        <taxon>Cryptococcaceae</taxon>
        <taxon>Cryptococcus</taxon>
    </lineage>
</organism>
<dbReference type="Pfam" id="PF16575">
    <property type="entry name" value="CLP1_P"/>
    <property type="match status" value="1"/>
</dbReference>
<feature type="region of interest" description="Disordered" evidence="12">
    <location>
        <begin position="28"/>
        <end position="78"/>
    </location>
</feature>
<evidence type="ECO:0000256" key="7">
    <source>
        <dbReference type="ARBA" id="ARBA00022679"/>
    </source>
</evidence>
<keyword evidence="11" id="KW-0539">Nucleus</keyword>
<evidence type="ECO:0000256" key="8">
    <source>
        <dbReference type="ARBA" id="ARBA00022741"/>
    </source>
</evidence>
<evidence type="ECO:0000256" key="6">
    <source>
        <dbReference type="ARBA" id="ARBA00022552"/>
    </source>
</evidence>
<protein>
    <recommendedName>
        <fullName evidence="5">Polynucleotide 5'-hydroxyl-kinase GRC3</fullName>
    </recommendedName>
    <alternativeName>
        <fullName evidence="4">Polynucleotide 5'-hydroxyl-kinase grc3</fullName>
    </alternativeName>
</protein>
<accession>A0AAJ8M2W8</accession>
<name>A0AAJ8M2W8_9TREE</name>
<evidence type="ECO:0000256" key="5">
    <source>
        <dbReference type="ARBA" id="ARBA00019824"/>
    </source>
</evidence>
<sequence length="773" mass="84731">MSALAARRAAVAARKADEKNQLCLKESALPTAAESTQNSEDYSVSEQEALLPSPKRRRTKNQEPRETNSRHFSKFPNSTVNISQPQAIIKDKISRTLLSEPAIENDLSGLDALMSDSDEDTAEDNYGEDEGRADERITPCSMPPISAGYSGHASPKYATPTVSIEVTSTFQPQENVNFFKLSEEKLSRTGIKYGNGPGVIFSLGRDESLAVAGIFTITPLQGALTLYHTTISPSSIQPSHPVFAPTSHPLPIISPSNFEGDLPPSIAINNINYPPSFQRKEKRILFLITENHCGLDGMRFGAIPGFTNIWLGEEDSWGLKGVYPVVKSSPTPVYPYVPAPSWTTALSTASSPSLDSEESFIALVKGPKRSGKSTFARALLNRLLAIYEKVCWLECDLGQGEFSCGGIAGLWIIENHLFGPPFTHPAVPMKAFYLGTYTPMACPDEYMAAIQSLLEHYRYEIQYPLSSSSSSSKITNRIPLIINTQGWIKGLGEDLLRAVENLAEPNRVFAFKQESPEGDERSGWSNSPQWKNSQLPYDPSYPAGMTDGIEKEKKVFELEQAPTLPLQARYTPADLRVLSIITYFHSTLPPSSSISNLSWDLTSPLLTIPPYKVSLSPTGPLSKAFLIGEGSEGVLEEDLGLALNGAVVALVEIIAEEEEDGKNILYRPGRKPLACDCLGLAFIRGLSPSTTGYDLHLLTPLPPTSLSRATAIIKNGLIELPLPGLLDWRRGGVTEDGMVGRCWDEVPFLDITRTEVIAGERRRWRRNIGRKGM</sequence>
<keyword evidence="15" id="KW-1185">Reference proteome</keyword>
<gene>
    <name evidence="14" type="ORF">L203_105820</name>
</gene>
<evidence type="ECO:0000259" key="13">
    <source>
        <dbReference type="Pfam" id="PF16575"/>
    </source>
</evidence>